<evidence type="ECO:0000256" key="1">
    <source>
        <dbReference type="ARBA" id="ARBA00023015"/>
    </source>
</evidence>
<dbReference type="GO" id="GO:0000981">
    <property type="term" value="F:DNA-binding transcription factor activity, RNA polymerase II-specific"/>
    <property type="evidence" value="ECO:0007669"/>
    <property type="project" value="InterPro"/>
</dbReference>
<dbReference type="InterPro" id="IPR000182">
    <property type="entry name" value="GNAT_dom"/>
</dbReference>
<evidence type="ECO:0000259" key="4">
    <source>
        <dbReference type="PROSITE" id="PS51186"/>
    </source>
</evidence>
<reference evidence="6" key="1">
    <citation type="journal article" date="2017" name="Genome Biol.">
        <title>Comparative genomics reveals high biological diversity and specific adaptations in the industrially and medically important fungal genus Aspergillus.</title>
        <authorList>
            <person name="de Vries R.P."/>
            <person name="Riley R."/>
            <person name="Wiebenga A."/>
            <person name="Aguilar-Osorio G."/>
            <person name="Amillis S."/>
            <person name="Uchima C.A."/>
            <person name="Anderluh G."/>
            <person name="Asadollahi M."/>
            <person name="Askin M."/>
            <person name="Barry K."/>
            <person name="Battaglia E."/>
            <person name="Bayram O."/>
            <person name="Benocci T."/>
            <person name="Braus-Stromeyer S.A."/>
            <person name="Caldana C."/>
            <person name="Canovas D."/>
            <person name="Cerqueira G.C."/>
            <person name="Chen F."/>
            <person name="Chen W."/>
            <person name="Choi C."/>
            <person name="Clum A."/>
            <person name="Dos Santos R.A."/>
            <person name="Damasio A.R."/>
            <person name="Diallinas G."/>
            <person name="Emri T."/>
            <person name="Fekete E."/>
            <person name="Flipphi M."/>
            <person name="Freyberg S."/>
            <person name="Gallo A."/>
            <person name="Gournas C."/>
            <person name="Habgood R."/>
            <person name="Hainaut M."/>
            <person name="Harispe M.L."/>
            <person name="Henrissat B."/>
            <person name="Hilden K.S."/>
            <person name="Hope R."/>
            <person name="Hossain A."/>
            <person name="Karabika E."/>
            <person name="Karaffa L."/>
            <person name="Karanyi Z."/>
            <person name="Krasevec N."/>
            <person name="Kuo A."/>
            <person name="Kusch H."/>
            <person name="LaButti K."/>
            <person name="Lagendijk E.L."/>
            <person name="Lapidus A."/>
            <person name="Levasseur A."/>
            <person name="Lindquist E."/>
            <person name="Lipzen A."/>
            <person name="Logrieco A.F."/>
            <person name="MacCabe A."/>
            <person name="Maekelae M.R."/>
            <person name="Malavazi I."/>
            <person name="Melin P."/>
            <person name="Meyer V."/>
            <person name="Mielnichuk N."/>
            <person name="Miskei M."/>
            <person name="Molnar A.P."/>
            <person name="Mule G."/>
            <person name="Ngan C.Y."/>
            <person name="Orejas M."/>
            <person name="Orosz E."/>
            <person name="Ouedraogo J.P."/>
            <person name="Overkamp K.M."/>
            <person name="Park H.-S."/>
            <person name="Perrone G."/>
            <person name="Piumi F."/>
            <person name="Punt P.J."/>
            <person name="Ram A.F."/>
            <person name="Ramon A."/>
            <person name="Rauscher S."/>
            <person name="Record E."/>
            <person name="Riano-Pachon D.M."/>
            <person name="Robert V."/>
            <person name="Roehrig J."/>
            <person name="Ruller R."/>
            <person name="Salamov A."/>
            <person name="Salih N.S."/>
            <person name="Samson R.A."/>
            <person name="Sandor E."/>
            <person name="Sanguinetti M."/>
            <person name="Schuetze T."/>
            <person name="Sepcic K."/>
            <person name="Shelest E."/>
            <person name="Sherlock G."/>
            <person name="Sophianopoulou V."/>
            <person name="Squina F.M."/>
            <person name="Sun H."/>
            <person name="Susca A."/>
            <person name="Todd R.B."/>
            <person name="Tsang A."/>
            <person name="Unkles S.E."/>
            <person name="van de Wiele N."/>
            <person name="van Rossen-Uffink D."/>
            <person name="Oliveira J.V."/>
            <person name="Vesth T.C."/>
            <person name="Visser J."/>
            <person name="Yu J.-H."/>
            <person name="Zhou M."/>
            <person name="Andersen M.R."/>
            <person name="Archer D.B."/>
            <person name="Baker S.E."/>
            <person name="Benoit I."/>
            <person name="Brakhage A.A."/>
            <person name="Braus G.H."/>
            <person name="Fischer R."/>
            <person name="Frisvad J.C."/>
            <person name="Goldman G.H."/>
            <person name="Houbraken J."/>
            <person name="Oakley B."/>
            <person name="Pocsi I."/>
            <person name="Scazzocchio C."/>
            <person name="Seiboth B."/>
            <person name="vanKuyk P.A."/>
            <person name="Wortman J."/>
            <person name="Dyer P.S."/>
            <person name="Grigoriev I.V."/>
        </authorList>
    </citation>
    <scope>NUCLEOTIDE SEQUENCE [LARGE SCALE GENOMIC DNA]</scope>
    <source>
        <strain evidence="6">CBS 593.65</strain>
    </source>
</reference>
<gene>
    <name evidence="5" type="ORF">ASPSYDRAFT_58928</name>
</gene>
<dbReference type="SUPFAM" id="SSF55729">
    <property type="entry name" value="Acyl-CoA N-acyltransferases (Nat)"/>
    <property type="match status" value="1"/>
</dbReference>
<dbReference type="GO" id="GO:0005634">
    <property type="term" value="C:nucleus"/>
    <property type="evidence" value="ECO:0007669"/>
    <property type="project" value="TreeGrafter"/>
</dbReference>
<dbReference type="Proteomes" id="UP000184356">
    <property type="component" value="Unassembled WGS sequence"/>
</dbReference>
<dbReference type="VEuPathDB" id="FungiDB:ASPSYDRAFT_58928"/>
<dbReference type="GeneID" id="63765679"/>
<proteinExistence type="predicted"/>
<dbReference type="CDD" id="cd00067">
    <property type="entry name" value="GAL4"/>
    <property type="match status" value="1"/>
</dbReference>
<keyword evidence="3" id="KW-0539">Nucleus</keyword>
<dbReference type="RefSeq" id="XP_040701184.1">
    <property type="nucleotide sequence ID" value="XM_040849606.1"/>
</dbReference>
<dbReference type="PROSITE" id="PS51186">
    <property type="entry name" value="GNAT"/>
    <property type="match status" value="1"/>
</dbReference>
<dbReference type="InterPro" id="IPR016181">
    <property type="entry name" value="Acyl_CoA_acyltransferase"/>
</dbReference>
<dbReference type="OrthoDB" id="4525710at2759"/>
<dbReference type="PANTHER" id="PTHR37534:SF2">
    <property type="entry name" value="N-ACETYLTRANSFERASE DOMAIN-CONTAINING PROTEIN"/>
    <property type="match status" value="1"/>
</dbReference>
<evidence type="ECO:0000313" key="6">
    <source>
        <dbReference type="Proteomes" id="UP000184356"/>
    </source>
</evidence>
<dbReference type="GO" id="GO:0045944">
    <property type="term" value="P:positive regulation of transcription by RNA polymerase II"/>
    <property type="evidence" value="ECO:0007669"/>
    <property type="project" value="TreeGrafter"/>
</dbReference>
<organism evidence="5 6">
    <name type="scientific">Aspergillus sydowii CBS 593.65</name>
    <dbReference type="NCBI Taxonomy" id="1036612"/>
    <lineage>
        <taxon>Eukaryota</taxon>
        <taxon>Fungi</taxon>
        <taxon>Dikarya</taxon>
        <taxon>Ascomycota</taxon>
        <taxon>Pezizomycotina</taxon>
        <taxon>Eurotiomycetes</taxon>
        <taxon>Eurotiomycetidae</taxon>
        <taxon>Eurotiales</taxon>
        <taxon>Aspergillaceae</taxon>
        <taxon>Aspergillus</taxon>
        <taxon>Aspergillus subgen. Nidulantes</taxon>
    </lineage>
</organism>
<evidence type="ECO:0000256" key="2">
    <source>
        <dbReference type="ARBA" id="ARBA00023163"/>
    </source>
</evidence>
<accession>A0A1L9TD69</accession>
<dbReference type="Gene3D" id="3.40.630.30">
    <property type="match status" value="1"/>
</dbReference>
<dbReference type="Pfam" id="PF13508">
    <property type="entry name" value="Acetyltransf_7"/>
    <property type="match status" value="1"/>
</dbReference>
<sequence length="763" mass="85126">MTAPKLPCWNCRSDKQRPKCGRCTTRGLDCVPVERKAVFRRGAKDGAAESFAVDQTWVNSEPRKWRRTETAQGSVGLNHSTTSSGLFARSFHDIPISGLDALVSAAVGIQHDSPVSGGSIGASHGSPYEVSHISPSAINSCPSTSTFQPLANVEEACLLRYFIEELSPWFDHCDSQSHFRVAVPLRAHHCLTLRNAIFAVSSRHLSRLPQFKTPRGIVYHGQLLPELSISSAVEYMLKCIPGLLSFHTVQDPRDQENLMAAAIILRQYEEMEEEMVEEGTETETDTDNTGDERQQRVNFLAITQTIIYSMISSPLARSSLAIAAYWIAIRQEVYYALTRKQAPRVAFTPEDWTNATVANMMIMHAGEVTKWCWGDRSLAEYGTIPIDVERLKHHQEQLITEYSTHLLPILQTPADKSKGETFPMVWYTTDEQVTGAQHLELARMILIAENPRLREAHTPRAAHRQAEARVRGIVLNLCGIAVANVSRRVPALVNAVISILLYGEYFTEGVERDALRGIIDRTKDMHAWPLRRPYERLCALWEIVDSLPILVTRYKVLRLTGLQSDPATFTSTYERESKFTHDTWTARFLNPLSRIFVAVFPDIPDPRQHNSGFHDSSQQQWDDVKRLVDIPWLGQLTLLGPVVAPSRGGRPPWELFKDIDFGKAAEEAKAIPPGSRVVYTLIGVYVLPEGRGAGNGRRLVEAAITAVYGETTQKGVDATVIVLVAKHNLTAKRLYERVGFVSGGGTVDIEGEENWALAMNVGN</sequence>
<evidence type="ECO:0000313" key="5">
    <source>
        <dbReference type="EMBL" id="OJJ57378.1"/>
    </source>
</evidence>
<dbReference type="InterPro" id="IPR001138">
    <property type="entry name" value="Zn2Cys6_DnaBD"/>
</dbReference>
<keyword evidence="1" id="KW-0805">Transcription regulation</keyword>
<dbReference type="GO" id="GO:0016747">
    <property type="term" value="F:acyltransferase activity, transferring groups other than amino-acyl groups"/>
    <property type="evidence" value="ECO:0007669"/>
    <property type="project" value="InterPro"/>
</dbReference>
<keyword evidence="2" id="KW-0804">Transcription</keyword>
<dbReference type="STRING" id="1036612.A0A1L9TD69"/>
<name>A0A1L9TD69_9EURO</name>
<evidence type="ECO:0000256" key="3">
    <source>
        <dbReference type="ARBA" id="ARBA00023242"/>
    </source>
</evidence>
<dbReference type="GO" id="GO:0008270">
    <property type="term" value="F:zinc ion binding"/>
    <property type="evidence" value="ECO:0007669"/>
    <property type="project" value="InterPro"/>
</dbReference>
<dbReference type="EMBL" id="KV878588">
    <property type="protein sequence ID" value="OJJ57378.1"/>
    <property type="molecule type" value="Genomic_DNA"/>
</dbReference>
<feature type="domain" description="N-acetyltransferase" evidence="4">
    <location>
        <begin position="611"/>
        <end position="763"/>
    </location>
</feature>
<dbReference type="GO" id="GO:0000976">
    <property type="term" value="F:transcription cis-regulatory region binding"/>
    <property type="evidence" value="ECO:0007669"/>
    <property type="project" value="TreeGrafter"/>
</dbReference>
<dbReference type="PANTHER" id="PTHR37534">
    <property type="entry name" value="TRANSCRIPTIONAL ACTIVATOR PROTEIN UGA3"/>
    <property type="match status" value="1"/>
</dbReference>
<protein>
    <recommendedName>
        <fullName evidence="4">N-acetyltransferase domain-containing protein</fullName>
    </recommendedName>
</protein>
<dbReference type="AlphaFoldDB" id="A0A1L9TD69"/>
<keyword evidence="6" id="KW-1185">Reference proteome</keyword>